<evidence type="ECO:0000313" key="2">
    <source>
        <dbReference type="Proteomes" id="UP000018460"/>
    </source>
</evidence>
<gene>
    <name evidence="1" type="ORF">F941_00645</name>
</gene>
<dbReference type="EMBL" id="APQD01000005">
    <property type="protein sequence ID" value="ENV83813.1"/>
    <property type="molecule type" value="Genomic_DNA"/>
</dbReference>
<proteinExistence type="predicted"/>
<organism evidence="1 2">
    <name type="scientific">Acinetobacter bouvetii DSM 14964 = CIP 107468</name>
    <dbReference type="NCBI Taxonomy" id="1120925"/>
    <lineage>
        <taxon>Bacteria</taxon>
        <taxon>Pseudomonadati</taxon>
        <taxon>Pseudomonadota</taxon>
        <taxon>Gammaproteobacteria</taxon>
        <taxon>Moraxellales</taxon>
        <taxon>Moraxellaceae</taxon>
        <taxon>Acinetobacter</taxon>
    </lineage>
</organism>
<evidence type="ECO:0000313" key="1">
    <source>
        <dbReference type="EMBL" id="ENV83813.1"/>
    </source>
</evidence>
<keyword evidence="2" id="KW-1185">Reference proteome</keyword>
<protein>
    <recommendedName>
        <fullName evidence="3">Protein-tyrosine-phosphatase</fullName>
    </recommendedName>
</protein>
<dbReference type="AlphaFoldDB" id="N9DTK6"/>
<dbReference type="eggNOG" id="COG4551">
    <property type="taxonomic scope" value="Bacteria"/>
</dbReference>
<sequence length="51" mass="6399">MEQKHKTWIKEKFHKELSYKKIIVLDIPDDYQYMDEDLIEILKQSMQHYLD</sequence>
<name>N9DTK6_9GAMM</name>
<dbReference type="PATRIC" id="fig|1120925.3.peg.697"/>
<reference evidence="1 2" key="1">
    <citation type="submission" date="2013-02" db="EMBL/GenBank/DDBJ databases">
        <title>The Genome Sequence of Acinetobacter bouvetii CIP 107468.</title>
        <authorList>
            <consortium name="The Broad Institute Genome Sequencing Platform"/>
            <consortium name="The Broad Institute Genome Sequencing Center for Infectious Disease"/>
            <person name="Cerqueira G."/>
            <person name="Feldgarden M."/>
            <person name="Courvalin P."/>
            <person name="Perichon B."/>
            <person name="Grillot-Courvalin C."/>
            <person name="Clermont D."/>
            <person name="Rocha E."/>
            <person name="Yoon E.-J."/>
            <person name="Nemec A."/>
            <person name="Walker B."/>
            <person name="Young S.K."/>
            <person name="Zeng Q."/>
            <person name="Gargeya S."/>
            <person name="Fitzgerald M."/>
            <person name="Haas B."/>
            <person name="Abouelleil A."/>
            <person name="Alvarado L."/>
            <person name="Arachchi H.M."/>
            <person name="Berlin A.M."/>
            <person name="Chapman S.B."/>
            <person name="Dewar J."/>
            <person name="Goldberg J."/>
            <person name="Griggs A."/>
            <person name="Gujja S."/>
            <person name="Hansen M."/>
            <person name="Howarth C."/>
            <person name="Imamovic A."/>
            <person name="Larimer J."/>
            <person name="McCowan C."/>
            <person name="Murphy C."/>
            <person name="Neiman D."/>
            <person name="Pearson M."/>
            <person name="Priest M."/>
            <person name="Roberts A."/>
            <person name="Saif S."/>
            <person name="Shea T."/>
            <person name="Sisk P."/>
            <person name="Sykes S."/>
            <person name="Wortman J."/>
            <person name="Nusbaum C."/>
            <person name="Birren B."/>
        </authorList>
    </citation>
    <scope>NUCLEOTIDE SEQUENCE [LARGE SCALE GENOMIC DNA]</scope>
    <source>
        <strain evidence="1 2">CIP 107468</strain>
    </source>
</reference>
<comment type="caution">
    <text evidence="1">The sequence shown here is derived from an EMBL/GenBank/DDBJ whole genome shotgun (WGS) entry which is preliminary data.</text>
</comment>
<dbReference type="Proteomes" id="UP000018460">
    <property type="component" value="Unassembled WGS sequence"/>
</dbReference>
<accession>N9DTK6</accession>
<evidence type="ECO:0008006" key="3">
    <source>
        <dbReference type="Google" id="ProtNLM"/>
    </source>
</evidence>